<feature type="domain" description="Ketoreductase" evidence="5">
    <location>
        <begin position="6"/>
        <end position="191"/>
    </location>
</feature>
<evidence type="ECO:0000256" key="2">
    <source>
        <dbReference type="ARBA" id="ARBA00023002"/>
    </source>
</evidence>
<evidence type="ECO:0000259" key="5">
    <source>
        <dbReference type="SMART" id="SM00822"/>
    </source>
</evidence>
<keyword evidence="7" id="KW-1185">Reference proteome</keyword>
<keyword evidence="2" id="KW-0560">Oxidoreductase</keyword>
<dbReference type="SUPFAM" id="SSF51735">
    <property type="entry name" value="NAD(P)-binding Rossmann-fold domains"/>
    <property type="match status" value="1"/>
</dbReference>
<evidence type="ECO:0000313" key="7">
    <source>
        <dbReference type="Proteomes" id="UP001375743"/>
    </source>
</evidence>
<evidence type="ECO:0000256" key="4">
    <source>
        <dbReference type="SAM" id="Phobius"/>
    </source>
</evidence>
<dbReference type="InterPro" id="IPR002347">
    <property type="entry name" value="SDR_fam"/>
</dbReference>
<dbReference type="EMBL" id="JBBLZC010000001">
    <property type="protein sequence ID" value="MEK0081803.1"/>
    <property type="molecule type" value="Genomic_DNA"/>
</dbReference>
<gene>
    <name evidence="6" type="ORF">U1T56_01460</name>
</gene>
<evidence type="ECO:0000256" key="3">
    <source>
        <dbReference type="RuleBase" id="RU000363"/>
    </source>
</evidence>
<keyword evidence="4" id="KW-0812">Transmembrane</keyword>
<name>A0ABU8XKU6_9PROT</name>
<dbReference type="NCBIfam" id="NF004792">
    <property type="entry name" value="PRK06139.1"/>
    <property type="match status" value="1"/>
</dbReference>
<comment type="similarity">
    <text evidence="1 3">Belongs to the short-chain dehydrogenases/reductases (SDR) family.</text>
</comment>
<dbReference type="RefSeq" id="WP_418157646.1">
    <property type="nucleotide sequence ID" value="NZ_JBBLZC010000001.1"/>
</dbReference>
<dbReference type="PANTHER" id="PTHR44196:SF1">
    <property type="entry name" value="DEHYDROGENASE_REDUCTASE SDR FAMILY MEMBER 7B"/>
    <property type="match status" value="1"/>
</dbReference>
<dbReference type="PRINTS" id="PR00080">
    <property type="entry name" value="SDRFAMILY"/>
</dbReference>
<dbReference type="NCBIfam" id="NF005495">
    <property type="entry name" value="PRK07109.1"/>
    <property type="match status" value="1"/>
</dbReference>
<dbReference type="PRINTS" id="PR00081">
    <property type="entry name" value="GDHRDH"/>
</dbReference>
<comment type="caution">
    <text evidence="6">The sequence shown here is derived from an EMBL/GenBank/DDBJ whole genome shotgun (WGS) entry which is preliminary data.</text>
</comment>
<evidence type="ECO:0000313" key="6">
    <source>
        <dbReference type="EMBL" id="MEK0081803.1"/>
    </source>
</evidence>
<feature type="transmembrane region" description="Helical" evidence="4">
    <location>
        <begin position="304"/>
        <end position="325"/>
    </location>
</feature>
<keyword evidence="4" id="KW-1133">Transmembrane helix</keyword>
<dbReference type="SMART" id="SM00822">
    <property type="entry name" value="PKS_KR"/>
    <property type="match status" value="1"/>
</dbReference>
<sequence>MEFKDRVVVITGASSGIGRATAHAFAGRGARVVLAARSADQLEEVERECADLGARALAVPTDVGSYPEVEELAARAEREFGGFDAWINDAGVLLIGRIDEVPPEDFTRVVQTNLLGTAYGARVALAHFRRRRRGTLINIASIVAGVGQIYSAAYVASKWGVRGLSEALRMEVKDEPGIHVCTVMPAAIDTPIFQHAANYTGHDIQAMAPVYPPAQVAEAIVRLMHHPRAEVTVGDAGRLLQAARSLLPQAVTTRLVGTFQERGMLAPRPEGPHPGNLYDPSGSTAAVHGGWQGQVASGATADTMLRLLGLGMAGLGTVCLVAALARRPWQGHAR</sequence>
<dbReference type="PROSITE" id="PS00061">
    <property type="entry name" value="ADH_SHORT"/>
    <property type="match status" value="1"/>
</dbReference>
<proteinExistence type="inferred from homology"/>
<dbReference type="Gene3D" id="3.40.50.720">
    <property type="entry name" value="NAD(P)-binding Rossmann-like Domain"/>
    <property type="match status" value="1"/>
</dbReference>
<reference evidence="6 7" key="1">
    <citation type="submission" date="2024-01" db="EMBL/GenBank/DDBJ databases">
        <title>Multi-omics insights into the function and evolution of sodium benzoate biodegradation pathways in Benzoatithermus flavus gen. nov., sp. nov. from hot spring.</title>
        <authorList>
            <person name="Hu C.-J."/>
            <person name="Li W.-J."/>
        </authorList>
    </citation>
    <scope>NUCLEOTIDE SEQUENCE [LARGE SCALE GENOMIC DNA]</scope>
    <source>
        <strain evidence="6 7">SYSU G07066</strain>
    </source>
</reference>
<organism evidence="6 7">
    <name type="scientific">Benzoatithermus flavus</name>
    <dbReference type="NCBI Taxonomy" id="3108223"/>
    <lineage>
        <taxon>Bacteria</taxon>
        <taxon>Pseudomonadati</taxon>
        <taxon>Pseudomonadota</taxon>
        <taxon>Alphaproteobacteria</taxon>
        <taxon>Geminicoccales</taxon>
        <taxon>Geminicoccaceae</taxon>
        <taxon>Benzoatithermus</taxon>
    </lineage>
</organism>
<evidence type="ECO:0000256" key="1">
    <source>
        <dbReference type="ARBA" id="ARBA00006484"/>
    </source>
</evidence>
<protein>
    <submittedName>
        <fullName evidence="6">SDR family oxidoreductase</fullName>
    </submittedName>
</protein>
<dbReference type="InterPro" id="IPR057326">
    <property type="entry name" value="KR_dom"/>
</dbReference>
<dbReference type="Proteomes" id="UP001375743">
    <property type="component" value="Unassembled WGS sequence"/>
</dbReference>
<dbReference type="PANTHER" id="PTHR44196">
    <property type="entry name" value="DEHYDROGENASE/REDUCTASE SDR FAMILY MEMBER 7B"/>
    <property type="match status" value="1"/>
</dbReference>
<dbReference type="InterPro" id="IPR036291">
    <property type="entry name" value="NAD(P)-bd_dom_sf"/>
</dbReference>
<accession>A0ABU8XKU6</accession>
<dbReference type="Pfam" id="PF00106">
    <property type="entry name" value="adh_short"/>
    <property type="match status" value="1"/>
</dbReference>
<keyword evidence="4" id="KW-0472">Membrane</keyword>
<dbReference type="InterPro" id="IPR020904">
    <property type="entry name" value="Sc_DH/Rdtase_CS"/>
</dbReference>